<dbReference type="InterPro" id="IPR026960">
    <property type="entry name" value="RVT-Znf"/>
</dbReference>
<evidence type="ECO:0000313" key="2">
    <source>
        <dbReference type="EMBL" id="KAK9704983.1"/>
    </source>
</evidence>
<keyword evidence="3" id="KW-1185">Reference proteome</keyword>
<dbReference type="PANTHER" id="PTHR33116:SF66">
    <property type="entry name" value="REVERSE TRANSCRIPTASE ZINC-BINDING DOMAIN-CONTAINING PROTEIN"/>
    <property type="match status" value="1"/>
</dbReference>
<sequence>MELINTVIFGLDCFWSSCLFFPSGVLKSLKKLCRGFFWSFGPDTRKRMIFKNWDSVCSPRTEGGFGIKEVLAWNKALLSRWIWSIAMSSGDLWSSWISSYVLRTHDFWTATVPSCCSESLRGMFRVRDCIITAVGSPSAAESLVRSWQRNGCYSTSMAYEFFRSKFPKFHNFRAVWKGISAPKHCLVTLMAVQNKLSTVDNICTRGISLVNRRVLCKNALENVGHLFFSCDFSSYIWHHILVWIGFKRRAWAISRELAWIDLRIQKRHWRAQWLQVAFTSSIYYIWLERNHRIFLGQEKSNLAIISRIKFHVCVRLLYRGRGPQEAILEAINV</sequence>
<dbReference type="Pfam" id="PF13966">
    <property type="entry name" value="zf-RVT"/>
    <property type="match status" value="1"/>
</dbReference>
<feature type="domain" description="Reverse transcriptase zinc-binding" evidence="1">
    <location>
        <begin position="153"/>
        <end position="237"/>
    </location>
</feature>
<organism evidence="2 3">
    <name type="scientific">Saponaria officinalis</name>
    <name type="common">Common soapwort</name>
    <name type="synonym">Lychnis saponaria</name>
    <dbReference type="NCBI Taxonomy" id="3572"/>
    <lineage>
        <taxon>Eukaryota</taxon>
        <taxon>Viridiplantae</taxon>
        <taxon>Streptophyta</taxon>
        <taxon>Embryophyta</taxon>
        <taxon>Tracheophyta</taxon>
        <taxon>Spermatophyta</taxon>
        <taxon>Magnoliopsida</taxon>
        <taxon>eudicotyledons</taxon>
        <taxon>Gunneridae</taxon>
        <taxon>Pentapetalae</taxon>
        <taxon>Caryophyllales</taxon>
        <taxon>Caryophyllaceae</taxon>
        <taxon>Caryophylleae</taxon>
        <taxon>Saponaria</taxon>
    </lineage>
</organism>
<comment type="caution">
    <text evidence="2">The sequence shown here is derived from an EMBL/GenBank/DDBJ whole genome shotgun (WGS) entry which is preliminary data.</text>
</comment>
<accession>A0AAW1JPU6</accession>
<gene>
    <name evidence="2" type="ORF">RND81_07G025000</name>
</gene>
<evidence type="ECO:0000313" key="3">
    <source>
        <dbReference type="Proteomes" id="UP001443914"/>
    </source>
</evidence>
<dbReference type="EMBL" id="JBDFQZ010000007">
    <property type="protein sequence ID" value="KAK9704983.1"/>
    <property type="molecule type" value="Genomic_DNA"/>
</dbReference>
<proteinExistence type="predicted"/>
<name>A0AAW1JPU6_SAPOF</name>
<protein>
    <recommendedName>
        <fullName evidence="1">Reverse transcriptase zinc-binding domain-containing protein</fullName>
    </recommendedName>
</protein>
<reference evidence="2" key="1">
    <citation type="submission" date="2024-03" db="EMBL/GenBank/DDBJ databases">
        <title>WGS assembly of Saponaria officinalis var. Norfolk2.</title>
        <authorList>
            <person name="Jenkins J."/>
            <person name="Shu S."/>
            <person name="Grimwood J."/>
            <person name="Barry K."/>
            <person name="Goodstein D."/>
            <person name="Schmutz J."/>
            <person name="Leebens-Mack J."/>
            <person name="Osbourn A."/>
        </authorList>
    </citation>
    <scope>NUCLEOTIDE SEQUENCE [LARGE SCALE GENOMIC DNA]</scope>
    <source>
        <strain evidence="2">JIC</strain>
    </source>
</reference>
<evidence type="ECO:0000259" key="1">
    <source>
        <dbReference type="Pfam" id="PF13966"/>
    </source>
</evidence>
<dbReference type="Proteomes" id="UP001443914">
    <property type="component" value="Unassembled WGS sequence"/>
</dbReference>
<dbReference type="AlphaFoldDB" id="A0AAW1JPU6"/>
<dbReference type="PANTHER" id="PTHR33116">
    <property type="entry name" value="REVERSE TRANSCRIPTASE ZINC-BINDING DOMAIN-CONTAINING PROTEIN-RELATED-RELATED"/>
    <property type="match status" value="1"/>
</dbReference>